<keyword evidence="1" id="KW-0812">Transmembrane</keyword>
<dbReference type="EMBL" id="VSSQ01101907">
    <property type="protein sequence ID" value="MPN43478.1"/>
    <property type="molecule type" value="Genomic_DNA"/>
</dbReference>
<evidence type="ECO:0000313" key="2">
    <source>
        <dbReference type="EMBL" id="MPN43478.1"/>
    </source>
</evidence>
<sequence>MGSTRKTVFLVDQIYKVVFAAFSGVLFYIVNTIGGEYSAFSGFGASFTLFALIFFLSSMGEVGGALSYRVGKWGMVFYIATLIVICLVIGVAFGLSAAAGGEMARMMYDLAAAMEGAPVTLFALAGIVGGALFSGACWLIVRRMAIK</sequence>
<organism evidence="2">
    <name type="scientific">bioreactor metagenome</name>
    <dbReference type="NCBI Taxonomy" id="1076179"/>
    <lineage>
        <taxon>unclassified sequences</taxon>
        <taxon>metagenomes</taxon>
        <taxon>ecological metagenomes</taxon>
    </lineage>
</organism>
<accession>A0A645HWT4</accession>
<feature type="transmembrane region" description="Helical" evidence="1">
    <location>
        <begin position="119"/>
        <end position="141"/>
    </location>
</feature>
<keyword evidence="1" id="KW-0472">Membrane</keyword>
<comment type="caution">
    <text evidence="2">The sequence shown here is derived from an EMBL/GenBank/DDBJ whole genome shotgun (WGS) entry which is preliminary data.</text>
</comment>
<dbReference type="AlphaFoldDB" id="A0A645HWT4"/>
<protein>
    <submittedName>
        <fullName evidence="2">Uncharacterized protein</fullName>
    </submittedName>
</protein>
<feature type="transmembrane region" description="Helical" evidence="1">
    <location>
        <begin position="37"/>
        <end position="56"/>
    </location>
</feature>
<feature type="transmembrane region" description="Helical" evidence="1">
    <location>
        <begin position="76"/>
        <end position="99"/>
    </location>
</feature>
<keyword evidence="1" id="KW-1133">Transmembrane helix</keyword>
<proteinExistence type="predicted"/>
<reference evidence="2" key="1">
    <citation type="submission" date="2019-08" db="EMBL/GenBank/DDBJ databases">
        <authorList>
            <person name="Kucharzyk K."/>
            <person name="Murdoch R.W."/>
            <person name="Higgins S."/>
            <person name="Loffler F."/>
        </authorList>
    </citation>
    <scope>NUCLEOTIDE SEQUENCE</scope>
</reference>
<gene>
    <name evidence="2" type="ORF">SDC9_191038</name>
</gene>
<evidence type="ECO:0000256" key="1">
    <source>
        <dbReference type="SAM" id="Phobius"/>
    </source>
</evidence>
<feature type="transmembrane region" description="Helical" evidence="1">
    <location>
        <begin position="14"/>
        <end position="31"/>
    </location>
</feature>
<name>A0A645HWT4_9ZZZZ</name>